<dbReference type="PROSITE" id="PS50977">
    <property type="entry name" value="HTH_TETR_2"/>
    <property type="match status" value="1"/>
</dbReference>
<accession>A0A5M4FDU5</accession>
<gene>
    <name evidence="4" type="ORF">ESP70_008350</name>
</gene>
<dbReference type="Proteomes" id="UP000380867">
    <property type="component" value="Unassembled WGS sequence"/>
</dbReference>
<evidence type="ECO:0000313" key="4">
    <source>
        <dbReference type="EMBL" id="KAA1397388.1"/>
    </source>
</evidence>
<dbReference type="InterPro" id="IPR001647">
    <property type="entry name" value="HTH_TetR"/>
</dbReference>
<keyword evidence="5" id="KW-1185">Reference proteome</keyword>
<reference evidence="4" key="1">
    <citation type="submission" date="2019-09" db="EMBL/GenBank/DDBJ databases">
        <authorList>
            <person name="Li J."/>
        </authorList>
    </citation>
    <scope>NUCLEOTIDE SEQUENCE [LARGE SCALE GENOMIC DNA]</scope>
    <source>
        <strain evidence="4">JCM 14732</strain>
    </source>
</reference>
<keyword evidence="1 2" id="KW-0238">DNA-binding</keyword>
<sequence>MDRKPGRPRALTVDVIAQAALDDGIATFSMPSVARRLGVAHSGLYRYVEDRDDLLVRALDKAILAATWPDASLPWQELLKGIGLTIWQMCEDHPGLDTAALGAPKSPRAVEERIEKYIESLQSQGFLLEDAAVAVEFVITLALTASAEMRRLKAIEQSHADGPRLPVLKAYDTEEVWRGRGWYDRKLDIVLAGLDQRRSA</sequence>
<feature type="domain" description="HTH tetR-type" evidence="3">
    <location>
        <begin position="6"/>
        <end position="66"/>
    </location>
</feature>
<protein>
    <submittedName>
        <fullName evidence="4">TetR/AcrR family transcriptional regulator</fullName>
    </submittedName>
</protein>
<dbReference type="EMBL" id="SDPQ02000002">
    <property type="protein sequence ID" value="KAA1397388.1"/>
    <property type="molecule type" value="Genomic_DNA"/>
</dbReference>
<feature type="DNA-binding region" description="H-T-H motif" evidence="2">
    <location>
        <begin position="29"/>
        <end position="48"/>
    </location>
</feature>
<dbReference type="OrthoDB" id="2570341at2"/>
<dbReference type="SUPFAM" id="SSF46689">
    <property type="entry name" value="Homeodomain-like"/>
    <property type="match status" value="1"/>
</dbReference>
<dbReference type="Gene3D" id="1.10.357.10">
    <property type="entry name" value="Tetracycline Repressor, domain 2"/>
    <property type="match status" value="1"/>
</dbReference>
<comment type="caution">
    <text evidence="4">The sequence shown here is derived from an EMBL/GenBank/DDBJ whole genome shotgun (WGS) entry which is preliminary data.</text>
</comment>
<dbReference type="InterPro" id="IPR009057">
    <property type="entry name" value="Homeodomain-like_sf"/>
</dbReference>
<evidence type="ECO:0000256" key="1">
    <source>
        <dbReference type="ARBA" id="ARBA00023125"/>
    </source>
</evidence>
<proteinExistence type="predicted"/>
<dbReference type="RefSeq" id="WP_149688840.1">
    <property type="nucleotide sequence ID" value="NZ_SDPQ02000002.1"/>
</dbReference>
<evidence type="ECO:0000313" key="5">
    <source>
        <dbReference type="Proteomes" id="UP000380867"/>
    </source>
</evidence>
<dbReference type="SUPFAM" id="SSF48498">
    <property type="entry name" value="Tetracyclin repressor-like, C-terminal domain"/>
    <property type="match status" value="1"/>
</dbReference>
<evidence type="ECO:0000259" key="3">
    <source>
        <dbReference type="PROSITE" id="PS50977"/>
    </source>
</evidence>
<evidence type="ECO:0000256" key="2">
    <source>
        <dbReference type="PROSITE-ProRule" id="PRU00335"/>
    </source>
</evidence>
<dbReference type="GO" id="GO:0003677">
    <property type="term" value="F:DNA binding"/>
    <property type="evidence" value="ECO:0007669"/>
    <property type="project" value="UniProtKB-UniRule"/>
</dbReference>
<dbReference type="AlphaFoldDB" id="A0A5M4FDU5"/>
<organism evidence="4 5">
    <name type="scientific">Aeromicrobium ginsengisoli</name>
    <dbReference type="NCBI Taxonomy" id="363867"/>
    <lineage>
        <taxon>Bacteria</taxon>
        <taxon>Bacillati</taxon>
        <taxon>Actinomycetota</taxon>
        <taxon>Actinomycetes</taxon>
        <taxon>Propionibacteriales</taxon>
        <taxon>Nocardioidaceae</taxon>
        <taxon>Aeromicrobium</taxon>
    </lineage>
</organism>
<dbReference type="InterPro" id="IPR036271">
    <property type="entry name" value="Tet_transcr_reg_TetR-rel_C_sf"/>
</dbReference>
<name>A0A5M4FDU5_9ACTN</name>